<keyword evidence="3" id="KW-0804">Transcription</keyword>
<dbReference type="Gene3D" id="1.20.120.530">
    <property type="entry name" value="GntR ligand-binding domain-like"/>
    <property type="match status" value="1"/>
</dbReference>
<keyword evidence="2" id="KW-0238">DNA-binding</keyword>
<evidence type="ECO:0000259" key="4">
    <source>
        <dbReference type="PROSITE" id="PS50949"/>
    </source>
</evidence>
<evidence type="ECO:0000313" key="6">
    <source>
        <dbReference type="Proteomes" id="UP000553776"/>
    </source>
</evidence>
<dbReference type="Pfam" id="PF00392">
    <property type="entry name" value="GntR"/>
    <property type="match status" value="1"/>
</dbReference>
<dbReference type="SUPFAM" id="SSF46785">
    <property type="entry name" value="Winged helix' DNA-binding domain"/>
    <property type="match status" value="1"/>
</dbReference>
<dbReference type="Pfam" id="PF07729">
    <property type="entry name" value="FCD"/>
    <property type="match status" value="1"/>
</dbReference>
<dbReference type="PANTHER" id="PTHR43537:SF53">
    <property type="entry name" value="HTH-TYPE TRANSCRIPTIONAL REPRESSOR NANR"/>
    <property type="match status" value="1"/>
</dbReference>
<dbReference type="RefSeq" id="WP_185135843.1">
    <property type="nucleotide sequence ID" value="NZ_JACJVR010000041.1"/>
</dbReference>
<dbReference type="SMART" id="SM00895">
    <property type="entry name" value="FCD"/>
    <property type="match status" value="1"/>
</dbReference>
<dbReference type="SMART" id="SM00345">
    <property type="entry name" value="HTH_GNTR"/>
    <property type="match status" value="1"/>
</dbReference>
<dbReference type="InterPro" id="IPR008920">
    <property type="entry name" value="TF_FadR/GntR_C"/>
</dbReference>
<accession>A0A841TXZ5</accession>
<dbReference type="Gene3D" id="1.10.10.10">
    <property type="entry name" value="Winged helix-like DNA-binding domain superfamily/Winged helix DNA-binding domain"/>
    <property type="match status" value="1"/>
</dbReference>
<dbReference type="Proteomes" id="UP000553776">
    <property type="component" value="Unassembled WGS sequence"/>
</dbReference>
<sequence>MAHDNETEIYRAIKQAIIEQKLRPNVQLVEEVIAESFGVSRTPVRNVVRRLANEKLVVIIPYRGAFVACPTVVEAKEVFEMRRVIEAAAVRNVCRTLTDAQYRELKRLLAEEHEAQHRGDKLGAIQVTGDFHLRLAEFSGNSYYSRYLEELLSLTYVIMALYGEQRMKCCQDHEHILDAIRERDSAEAERLMEEHLRELEGTLDFKEAEDSPRSLADIFKNERLVSARK</sequence>
<dbReference type="GO" id="GO:0003677">
    <property type="term" value="F:DNA binding"/>
    <property type="evidence" value="ECO:0007669"/>
    <property type="project" value="UniProtKB-KW"/>
</dbReference>
<dbReference type="InterPro" id="IPR036390">
    <property type="entry name" value="WH_DNA-bd_sf"/>
</dbReference>
<comment type="caution">
    <text evidence="5">The sequence shown here is derived from an EMBL/GenBank/DDBJ whole genome shotgun (WGS) entry which is preliminary data.</text>
</comment>
<evidence type="ECO:0000313" key="5">
    <source>
        <dbReference type="EMBL" id="MBB6691848.1"/>
    </source>
</evidence>
<proteinExistence type="predicted"/>
<dbReference type="SUPFAM" id="SSF48008">
    <property type="entry name" value="GntR ligand-binding domain-like"/>
    <property type="match status" value="1"/>
</dbReference>
<evidence type="ECO:0000256" key="1">
    <source>
        <dbReference type="ARBA" id="ARBA00023015"/>
    </source>
</evidence>
<feature type="domain" description="HTH gntR-type" evidence="4">
    <location>
        <begin position="3"/>
        <end position="70"/>
    </location>
</feature>
<protein>
    <submittedName>
        <fullName evidence="5">GntR family transcriptional regulator</fullName>
    </submittedName>
</protein>
<dbReference type="EMBL" id="JACJVR010000041">
    <property type="protein sequence ID" value="MBB6691848.1"/>
    <property type="molecule type" value="Genomic_DNA"/>
</dbReference>
<dbReference type="PANTHER" id="PTHR43537">
    <property type="entry name" value="TRANSCRIPTIONAL REGULATOR, GNTR FAMILY"/>
    <property type="match status" value="1"/>
</dbReference>
<keyword evidence="1" id="KW-0805">Transcription regulation</keyword>
<evidence type="ECO:0000256" key="2">
    <source>
        <dbReference type="ARBA" id="ARBA00023125"/>
    </source>
</evidence>
<dbReference type="GO" id="GO:0003700">
    <property type="term" value="F:DNA-binding transcription factor activity"/>
    <property type="evidence" value="ECO:0007669"/>
    <property type="project" value="InterPro"/>
</dbReference>
<dbReference type="InterPro" id="IPR000524">
    <property type="entry name" value="Tscrpt_reg_HTH_GntR"/>
</dbReference>
<dbReference type="PROSITE" id="PS50949">
    <property type="entry name" value="HTH_GNTR"/>
    <property type="match status" value="1"/>
</dbReference>
<dbReference type="InterPro" id="IPR036388">
    <property type="entry name" value="WH-like_DNA-bd_sf"/>
</dbReference>
<evidence type="ECO:0000256" key="3">
    <source>
        <dbReference type="ARBA" id="ARBA00023163"/>
    </source>
</evidence>
<keyword evidence="6" id="KW-1185">Reference proteome</keyword>
<organism evidence="5 6">
    <name type="scientific">Cohnella xylanilytica</name>
    <dbReference type="NCBI Taxonomy" id="557555"/>
    <lineage>
        <taxon>Bacteria</taxon>
        <taxon>Bacillati</taxon>
        <taxon>Bacillota</taxon>
        <taxon>Bacilli</taxon>
        <taxon>Bacillales</taxon>
        <taxon>Paenibacillaceae</taxon>
        <taxon>Cohnella</taxon>
    </lineage>
</organism>
<dbReference type="AlphaFoldDB" id="A0A841TXZ5"/>
<dbReference type="InterPro" id="IPR011711">
    <property type="entry name" value="GntR_C"/>
</dbReference>
<name>A0A841TXZ5_9BACL</name>
<reference evidence="5 6" key="1">
    <citation type="submission" date="2020-08" db="EMBL/GenBank/DDBJ databases">
        <title>Cohnella phylogeny.</title>
        <authorList>
            <person name="Dunlap C."/>
        </authorList>
    </citation>
    <scope>NUCLEOTIDE SEQUENCE [LARGE SCALE GENOMIC DNA]</scope>
    <source>
        <strain evidence="5 6">DSM 25239</strain>
    </source>
</reference>
<gene>
    <name evidence="5" type="ORF">H7B90_10610</name>
</gene>
<dbReference type="CDD" id="cd07377">
    <property type="entry name" value="WHTH_GntR"/>
    <property type="match status" value="1"/>
</dbReference>